<dbReference type="AlphaFoldDB" id="A0A673TW31"/>
<dbReference type="PANTHER" id="PTHR16284:SF13">
    <property type="entry name" value="PROTEIN CDV3 HOMOLOG"/>
    <property type="match status" value="1"/>
</dbReference>
<feature type="region of interest" description="Disordered" evidence="2">
    <location>
        <begin position="1"/>
        <end position="49"/>
    </location>
</feature>
<dbReference type="Proteomes" id="UP000472268">
    <property type="component" value="Chromosome 7"/>
</dbReference>
<reference evidence="3" key="2">
    <citation type="submission" date="2025-08" db="UniProtKB">
        <authorList>
            <consortium name="Ensembl"/>
        </authorList>
    </citation>
    <scope>IDENTIFICATION</scope>
</reference>
<feature type="compositionally biased region" description="Basic and acidic residues" evidence="2">
    <location>
        <begin position="1"/>
        <end position="17"/>
    </location>
</feature>
<dbReference type="Ensembl" id="ENSSSUT00005015129.1">
    <property type="protein sequence ID" value="ENSSSUP00005013246.1"/>
    <property type="gene ID" value="ENSSSUG00005008505.1"/>
</dbReference>
<reference evidence="3" key="3">
    <citation type="submission" date="2025-09" db="UniProtKB">
        <authorList>
            <consortium name="Ensembl"/>
        </authorList>
    </citation>
    <scope>IDENTIFICATION</scope>
</reference>
<evidence type="ECO:0000256" key="1">
    <source>
        <dbReference type="ARBA" id="ARBA00006062"/>
    </source>
</evidence>
<dbReference type="Pfam" id="PF15359">
    <property type="entry name" value="CDV3"/>
    <property type="match status" value="1"/>
</dbReference>
<dbReference type="InterPro" id="IPR026806">
    <property type="entry name" value="CDV3"/>
</dbReference>
<name>A0A673TW31_SURSU</name>
<dbReference type="OMA" id="KHELLCS"/>
<evidence type="ECO:0000313" key="3">
    <source>
        <dbReference type="Ensembl" id="ENSSSUP00005013246.1"/>
    </source>
</evidence>
<reference evidence="3 4" key="1">
    <citation type="submission" date="2019-05" db="EMBL/GenBank/DDBJ databases">
        <title>A Chromosome-scale Meerkat (S. suricatta) Genome Assembly.</title>
        <authorList>
            <person name="Dudchenko O."/>
            <person name="Lieberman Aiden E."/>
            <person name="Tung J."/>
            <person name="Barreiro L.B."/>
            <person name="Clutton-Brock T.H."/>
        </authorList>
    </citation>
    <scope>NUCLEOTIDE SEQUENCE [LARGE SCALE GENOMIC DNA]</scope>
</reference>
<keyword evidence="4" id="KW-1185">Reference proteome</keyword>
<protein>
    <recommendedName>
        <fullName evidence="5">CDV3 homolog</fullName>
    </recommendedName>
</protein>
<dbReference type="PANTHER" id="PTHR16284">
    <property type="entry name" value="PROTEIN CDV3 HOMOLOG"/>
    <property type="match status" value="1"/>
</dbReference>
<sequence>MATSEKEEKDNEKREDPGDNWEEGGGGVDGGEKSSGPWNKTAPGPGTSCCSNCYRTPEPAMTSGVYRPPEATMRKTPQGPPESCSDTQSPIPFWSAVKHELLCSDNLCMAVIL</sequence>
<accession>A0A673TW31</accession>
<evidence type="ECO:0000256" key="2">
    <source>
        <dbReference type="SAM" id="MobiDB-lite"/>
    </source>
</evidence>
<comment type="similarity">
    <text evidence="1">Belongs to the CDV3 family.</text>
</comment>
<evidence type="ECO:0008006" key="5">
    <source>
        <dbReference type="Google" id="ProtNLM"/>
    </source>
</evidence>
<evidence type="ECO:0000313" key="4">
    <source>
        <dbReference type="Proteomes" id="UP000472268"/>
    </source>
</evidence>
<dbReference type="GO" id="GO:0005737">
    <property type="term" value="C:cytoplasm"/>
    <property type="evidence" value="ECO:0007669"/>
    <property type="project" value="TreeGrafter"/>
</dbReference>
<organism evidence="3 4">
    <name type="scientific">Suricata suricatta</name>
    <name type="common">Meerkat</name>
    <dbReference type="NCBI Taxonomy" id="37032"/>
    <lineage>
        <taxon>Eukaryota</taxon>
        <taxon>Metazoa</taxon>
        <taxon>Chordata</taxon>
        <taxon>Craniata</taxon>
        <taxon>Vertebrata</taxon>
        <taxon>Euteleostomi</taxon>
        <taxon>Mammalia</taxon>
        <taxon>Eutheria</taxon>
        <taxon>Laurasiatheria</taxon>
        <taxon>Carnivora</taxon>
        <taxon>Feliformia</taxon>
        <taxon>Herpestidae</taxon>
        <taxon>Suricata</taxon>
    </lineage>
</organism>
<proteinExistence type="inferred from homology"/>
<feature type="region of interest" description="Disordered" evidence="2">
    <location>
        <begin position="61"/>
        <end position="90"/>
    </location>
</feature>